<feature type="compositionally biased region" description="Basic residues" evidence="1">
    <location>
        <begin position="271"/>
        <end position="290"/>
    </location>
</feature>
<keyword evidence="2" id="KW-0732">Signal</keyword>
<reference evidence="3 4" key="1">
    <citation type="submission" date="2018-12" db="EMBL/GenBank/DDBJ databases">
        <authorList>
            <person name="Tiukova I."/>
            <person name="Dainat J."/>
        </authorList>
    </citation>
    <scope>NUCLEOTIDE SEQUENCE [LARGE SCALE GENOMIC DNA]</scope>
</reference>
<dbReference type="EMBL" id="CAACVR010000076">
    <property type="protein sequence ID" value="VEU24384.1"/>
    <property type="molecule type" value="Genomic_DNA"/>
</dbReference>
<name>A0A448YTY6_BRENA</name>
<feature type="chain" id="PRO_5019130196" evidence="2">
    <location>
        <begin position="17"/>
        <end position="316"/>
    </location>
</feature>
<dbReference type="Proteomes" id="UP000290900">
    <property type="component" value="Unassembled WGS sequence"/>
</dbReference>
<accession>A0A448YTY6</accession>
<organism evidence="3 4">
    <name type="scientific">Brettanomyces naardenensis</name>
    <name type="common">Yeast</name>
    <dbReference type="NCBI Taxonomy" id="13370"/>
    <lineage>
        <taxon>Eukaryota</taxon>
        <taxon>Fungi</taxon>
        <taxon>Dikarya</taxon>
        <taxon>Ascomycota</taxon>
        <taxon>Saccharomycotina</taxon>
        <taxon>Pichiomycetes</taxon>
        <taxon>Pichiales</taxon>
        <taxon>Pichiaceae</taxon>
        <taxon>Brettanomyces</taxon>
    </lineage>
</organism>
<dbReference type="OrthoDB" id="3998031at2759"/>
<keyword evidence="4" id="KW-1185">Reference proteome</keyword>
<dbReference type="STRING" id="13370.A0A448YTY6"/>
<feature type="region of interest" description="Disordered" evidence="1">
    <location>
        <begin position="228"/>
        <end position="304"/>
    </location>
</feature>
<dbReference type="InParanoid" id="A0A448YTY6"/>
<evidence type="ECO:0000313" key="3">
    <source>
        <dbReference type="EMBL" id="VEU24384.1"/>
    </source>
</evidence>
<evidence type="ECO:0000313" key="4">
    <source>
        <dbReference type="Proteomes" id="UP000290900"/>
    </source>
</evidence>
<evidence type="ECO:0000256" key="1">
    <source>
        <dbReference type="SAM" id="MobiDB-lite"/>
    </source>
</evidence>
<feature type="signal peptide" evidence="2">
    <location>
        <begin position="1"/>
        <end position="16"/>
    </location>
</feature>
<protein>
    <submittedName>
        <fullName evidence="3">DEKNAAC105682</fullName>
    </submittedName>
</protein>
<sequence length="316" mass="36207">MQLLILFIVVVASASAVKSSVPAPLLGCVSQFARECNGELNDYSIICVKRESFLKCLAENCAFGNFLPARDHFLGTCLNLVPELRDDKRYEFYRNPIKSTRRKPARASTADYWKEETLARKEAMGEFYGLFGPDPKYSNSTGGHTISDEGIKEKNNIHEGYGKPKNAPIEITDREEEVEMDFDDPSLMQRRFQGSQQIPEPNVEHAIELEFGKEVDDKEVADNVSVRDPIAADTEGEHPGYTEITRPVRGPPSDDNQQMDDLFRLGPQNPRNRRRRRKGSKRPRRHTKKIYKADRDRELKRRRGHLERARGLIFGR</sequence>
<dbReference type="AlphaFoldDB" id="A0A448YTY6"/>
<evidence type="ECO:0000256" key="2">
    <source>
        <dbReference type="SAM" id="SignalP"/>
    </source>
</evidence>
<gene>
    <name evidence="3" type="ORF">BRENAR_LOCUS5112</name>
</gene>
<proteinExistence type="predicted"/>